<dbReference type="Gene3D" id="3.40.50.300">
    <property type="entry name" value="P-loop containing nucleotide triphosphate hydrolases"/>
    <property type="match status" value="1"/>
</dbReference>
<reference evidence="6 7" key="1">
    <citation type="submission" date="2019-03" db="EMBL/GenBank/DDBJ databases">
        <title>Genomic Encyclopedia of Type Strains, Phase IV (KMG-IV): sequencing the most valuable type-strain genomes for metagenomic binning, comparative biology and taxonomic classification.</title>
        <authorList>
            <person name="Goeker M."/>
        </authorList>
    </citation>
    <scope>NUCLEOTIDE SEQUENCE [LARGE SCALE GENOMIC DNA]</scope>
    <source>
        <strain evidence="6 7">LX-B</strain>
    </source>
</reference>
<sequence length="236" mass="25637">MTNSSPIIAAGVSAITIADLWVGYGQAPVLRDLSLNLAAGRSLGIAGPNGSGKSTLFKAILGLIPPSRGEIAILGRRLAAERDRAWVRRQVGYVPQQLFPGRLPVSVLDAVLMGRWGKTFGFFKHPGAADRSAARQALLEVGLVGHERSDCRSLSGGEQQKVAIARALVRDASILLLDEPTTYLDQRSKADLVAMIERLRHQRRLTVVTVSHDAGHLREITDVILRLRDGRLEEMP</sequence>
<organism evidence="6 7">
    <name type="scientific">Hydrogenispora ethanolica</name>
    <dbReference type="NCBI Taxonomy" id="1082276"/>
    <lineage>
        <taxon>Bacteria</taxon>
        <taxon>Bacillati</taxon>
        <taxon>Bacillota</taxon>
        <taxon>Hydrogenispora</taxon>
    </lineage>
</organism>
<dbReference type="PROSITE" id="PS50893">
    <property type="entry name" value="ABC_TRANSPORTER_2"/>
    <property type="match status" value="1"/>
</dbReference>
<protein>
    <submittedName>
        <fullName evidence="6">Manganese/zinc/iron transport system ATP-binding protein</fullName>
    </submittedName>
</protein>
<keyword evidence="7" id="KW-1185">Reference proteome</keyword>
<evidence type="ECO:0000256" key="2">
    <source>
        <dbReference type="ARBA" id="ARBA00022448"/>
    </source>
</evidence>
<proteinExistence type="inferred from homology"/>
<dbReference type="PANTHER" id="PTHR42734:SF5">
    <property type="entry name" value="IRON TRANSPORT SYSTEM ATP-BINDING PROTEIN HI_0361-RELATED"/>
    <property type="match status" value="1"/>
</dbReference>
<dbReference type="OrthoDB" id="9799337at2"/>
<dbReference type="PROSITE" id="PS00211">
    <property type="entry name" value="ABC_TRANSPORTER_1"/>
    <property type="match status" value="1"/>
</dbReference>
<dbReference type="InterPro" id="IPR050153">
    <property type="entry name" value="Metal_Ion_Import_ABC"/>
</dbReference>
<feature type="domain" description="ABC transporter" evidence="5">
    <location>
        <begin position="15"/>
        <end position="235"/>
    </location>
</feature>
<dbReference type="SMART" id="SM00382">
    <property type="entry name" value="AAA"/>
    <property type="match status" value="1"/>
</dbReference>
<evidence type="ECO:0000256" key="1">
    <source>
        <dbReference type="ARBA" id="ARBA00005417"/>
    </source>
</evidence>
<accession>A0A4R1RQK3</accession>
<dbReference type="InterPro" id="IPR003593">
    <property type="entry name" value="AAA+_ATPase"/>
</dbReference>
<comment type="similarity">
    <text evidence="1">Belongs to the ABC transporter superfamily.</text>
</comment>
<keyword evidence="4 6" id="KW-0067">ATP-binding</keyword>
<evidence type="ECO:0000256" key="4">
    <source>
        <dbReference type="ARBA" id="ARBA00022840"/>
    </source>
</evidence>
<evidence type="ECO:0000259" key="5">
    <source>
        <dbReference type="PROSITE" id="PS50893"/>
    </source>
</evidence>
<dbReference type="EMBL" id="SLUN01000013">
    <property type="protein sequence ID" value="TCL68584.1"/>
    <property type="molecule type" value="Genomic_DNA"/>
</dbReference>
<keyword evidence="2" id="KW-0813">Transport</keyword>
<dbReference type="InterPro" id="IPR027417">
    <property type="entry name" value="P-loop_NTPase"/>
</dbReference>
<dbReference type="SUPFAM" id="SSF52540">
    <property type="entry name" value="P-loop containing nucleoside triphosphate hydrolases"/>
    <property type="match status" value="1"/>
</dbReference>
<evidence type="ECO:0000313" key="7">
    <source>
        <dbReference type="Proteomes" id="UP000295008"/>
    </source>
</evidence>
<evidence type="ECO:0000256" key="3">
    <source>
        <dbReference type="ARBA" id="ARBA00022741"/>
    </source>
</evidence>
<comment type="caution">
    <text evidence="6">The sequence shown here is derived from an EMBL/GenBank/DDBJ whole genome shotgun (WGS) entry which is preliminary data.</text>
</comment>
<dbReference type="GO" id="GO:0005524">
    <property type="term" value="F:ATP binding"/>
    <property type="evidence" value="ECO:0007669"/>
    <property type="project" value="UniProtKB-KW"/>
</dbReference>
<dbReference type="RefSeq" id="WP_132014570.1">
    <property type="nucleotide sequence ID" value="NZ_SLUN01000013.1"/>
</dbReference>
<dbReference type="PANTHER" id="PTHR42734">
    <property type="entry name" value="METAL TRANSPORT SYSTEM ATP-BINDING PROTEIN TM_0124-RELATED"/>
    <property type="match status" value="1"/>
</dbReference>
<dbReference type="AlphaFoldDB" id="A0A4R1RQK3"/>
<dbReference type="Pfam" id="PF00005">
    <property type="entry name" value="ABC_tran"/>
    <property type="match status" value="1"/>
</dbReference>
<keyword evidence="3" id="KW-0547">Nucleotide-binding</keyword>
<dbReference type="InterPro" id="IPR003439">
    <property type="entry name" value="ABC_transporter-like_ATP-bd"/>
</dbReference>
<dbReference type="InterPro" id="IPR017871">
    <property type="entry name" value="ABC_transporter-like_CS"/>
</dbReference>
<dbReference type="GO" id="GO:0016887">
    <property type="term" value="F:ATP hydrolysis activity"/>
    <property type="evidence" value="ECO:0007669"/>
    <property type="project" value="InterPro"/>
</dbReference>
<gene>
    <name evidence="6" type="ORF">EDC14_1013126</name>
</gene>
<dbReference type="Proteomes" id="UP000295008">
    <property type="component" value="Unassembled WGS sequence"/>
</dbReference>
<name>A0A4R1RQK3_HYDET</name>
<evidence type="ECO:0000313" key="6">
    <source>
        <dbReference type="EMBL" id="TCL68584.1"/>
    </source>
</evidence>